<reference evidence="2 3" key="1">
    <citation type="journal article" date="2024" name="Nat. Commun.">
        <title>Phylogenomics reveals the evolutionary origins of lichenization in chlorophyte algae.</title>
        <authorList>
            <person name="Puginier C."/>
            <person name="Libourel C."/>
            <person name="Otte J."/>
            <person name="Skaloud P."/>
            <person name="Haon M."/>
            <person name="Grisel S."/>
            <person name="Petersen M."/>
            <person name="Berrin J.G."/>
            <person name="Delaux P.M."/>
            <person name="Dal Grande F."/>
            <person name="Keller J."/>
        </authorList>
    </citation>
    <scope>NUCLEOTIDE SEQUENCE [LARGE SCALE GENOMIC DNA]</scope>
    <source>
        <strain evidence="2 3">SAG 2036</strain>
    </source>
</reference>
<dbReference type="InterPro" id="IPR051245">
    <property type="entry name" value="eIF5-mimic_regulator"/>
</dbReference>
<dbReference type="EMBL" id="JALJOQ010000029">
    <property type="protein sequence ID" value="KAK9807938.1"/>
    <property type="molecule type" value="Genomic_DNA"/>
</dbReference>
<dbReference type="GO" id="GO:0005737">
    <property type="term" value="C:cytoplasm"/>
    <property type="evidence" value="ECO:0007669"/>
    <property type="project" value="TreeGrafter"/>
</dbReference>
<organism evidence="2 3">
    <name type="scientific">Symbiochloris irregularis</name>
    <dbReference type="NCBI Taxonomy" id="706552"/>
    <lineage>
        <taxon>Eukaryota</taxon>
        <taxon>Viridiplantae</taxon>
        <taxon>Chlorophyta</taxon>
        <taxon>core chlorophytes</taxon>
        <taxon>Trebouxiophyceae</taxon>
        <taxon>Trebouxiales</taxon>
        <taxon>Trebouxiaceae</taxon>
        <taxon>Symbiochloris</taxon>
    </lineage>
</organism>
<dbReference type="Pfam" id="PF02020">
    <property type="entry name" value="W2"/>
    <property type="match status" value="1"/>
</dbReference>
<dbReference type="SUPFAM" id="SSF48371">
    <property type="entry name" value="ARM repeat"/>
    <property type="match status" value="1"/>
</dbReference>
<dbReference type="InterPro" id="IPR016024">
    <property type="entry name" value="ARM-type_fold"/>
</dbReference>
<feature type="domain" description="W2" evidence="1">
    <location>
        <begin position="252"/>
        <end position="422"/>
    </location>
</feature>
<dbReference type="Pfam" id="PF25504">
    <property type="entry name" value="HEAT_5MP1_2"/>
    <property type="match status" value="1"/>
</dbReference>
<gene>
    <name evidence="2" type="ORF">WJX73_004961</name>
</gene>
<accession>A0AAW1PIC0</accession>
<name>A0AAW1PIC0_9CHLO</name>
<dbReference type="InterPro" id="IPR003307">
    <property type="entry name" value="W2_domain"/>
</dbReference>
<protein>
    <recommendedName>
        <fullName evidence="1">W2 domain-containing protein</fullName>
    </recommendedName>
</protein>
<dbReference type="GO" id="GO:0016020">
    <property type="term" value="C:membrane"/>
    <property type="evidence" value="ECO:0007669"/>
    <property type="project" value="TreeGrafter"/>
</dbReference>
<dbReference type="InterPro" id="IPR057397">
    <property type="entry name" value="HEAT_5MP1_2"/>
</dbReference>
<dbReference type="PROSITE" id="PS51363">
    <property type="entry name" value="W2"/>
    <property type="match status" value="1"/>
</dbReference>
<dbReference type="AlphaFoldDB" id="A0AAW1PIC0"/>
<dbReference type="PANTHER" id="PTHR14208:SF2">
    <property type="entry name" value="PROTEIN KRASAVIETZ"/>
    <property type="match status" value="1"/>
</dbReference>
<dbReference type="PANTHER" id="PTHR14208">
    <property type="entry name" value="BASIC LEUCINE ZIPPER AND W2 DOMAIN-CONTAINING PROTEIN"/>
    <property type="match status" value="1"/>
</dbReference>
<dbReference type="Proteomes" id="UP001465755">
    <property type="component" value="Unassembled WGS sequence"/>
</dbReference>
<comment type="caution">
    <text evidence="2">The sequence shown here is derived from an EMBL/GenBank/DDBJ whole genome shotgun (WGS) entry which is preliminary data.</text>
</comment>
<keyword evidence="3" id="KW-1185">Reference proteome</keyword>
<evidence type="ECO:0000313" key="2">
    <source>
        <dbReference type="EMBL" id="KAK9807938.1"/>
    </source>
</evidence>
<dbReference type="Gene3D" id="1.25.40.180">
    <property type="match status" value="1"/>
</dbReference>
<dbReference type="SMART" id="SM00515">
    <property type="entry name" value="eIF5C"/>
    <property type="match status" value="1"/>
</dbReference>
<sequence length="426" mass="47469">MSTKGEKPTLAGVTIKTRKRNIAVALDPGSFADAVVAIFEDCAESDSLEQNLQAGVKVLETSALDFSRYGETLFEVLFAGGRMSFGSTLAPEGKKLDTNVLTSAPDREAILPYVKVFQTLLRRRPFLIRPLENTLIKLLKTLDFYDDEGRVKLAIATARCLALKLGVQPDRVLLALMNDRMVAKGTILQWATAFFQDFLGTEAIEELVAVLRKARIDGRLLELFPPQKRTLADFDEHFKAANLPALVEYNNKKVAEVHVGELTVQLQAAVASDPPLPVDEVVAAAVQKKQEQDLSDTDIIKVVWTVLLDNVSTAGKNGQQIVSAISKDIKTYSKLLNAFCNTRGAENALIVHMQVYCYEDSKLLKLFAPILRILYDNEVVGEDTIMWWYKKGSSPKGRAVFLRDVEPFIKWLEEAEEEEDDEEGEE</sequence>
<evidence type="ECO:0000313" key="3">
    <source>
        <dbReference type="Proteomes" id="UP001465755"/>
    </source>
</evidence>
<proteinExistence type="predicted"/>
<evidence type="ECO:0000259" key="1">
    <source>
        <dbReference type="PROSITE" id="PS51363"/>
    </source>
</evidence>